<dbReference type="GO" id="GO:0006508">
    <property type="term" value="P:proteolysis"/>
    <property type="evidence" value="ECO:0007669"/>
    <property type="project" value="TreeGrafter"/>
</dbReference>
<dbReference type="AlphaFoldDB" id="A0A1S1N5X5"/>
<dbReference type="Gene3D" id="3.40.710.10">
    <property type="entry name" value="DD-peptidase/beta-lactamase superfamily"/>
    <property type="match status" value="1"/>
</dbReference>
<dbReference type="InterPro" id="IPR001466">
    <property type="entry name" value="Beta-lactam-related"/>
</dbReference>
<feature type="domain" description="Beta-lactamase-related" evidence="1">
    <location>
        <begin position="73"/>
        <end position="392"/>
    </location>
</feature>
<evidence type="ECO:0000313" key="3">
    <source>
        <dbReference type="Proteomes" id="UP000180253"/>
    </source>
</evidence>
<dbReference type="PANTHER" id="PTHR46520:SF1">
    <property type="entry name" value="SERINE BETA-LACTAMASE-LIKE PROTEIN LACTB, MITOCHONDRIAL"/>
    <property type="match status" value="1"/>
</dbReference>
<keyword evidence="3" id="KW-1185">Reference proteome</keyword>
<dbReference type="PANTHER" id="PTHR46520">
    <property type="entry name" value="SERINE BETA-LACTAMASE-LIKE PROTEIN LACTB, MITOCHONDRIAL"/>
    <property type="match status" value="1"/>
</dbReference>
<dbReference type="InterPro" id="IPR012338">
    <property type="entry name" value="Beta-lactam/transpept-like"/>
</dbReference>
<protein>
    <recommendedName>
        <fullName evidence="1">Beta-lactamase-related domain-containing protein</fullName>
    </recommendedName>
</protein>
<dbReference type="Pfam" id="PF00144">
    <property type="entry name" value="Beta-lactamase"/>
    <property type="match status" value="1"/>
</dbReference>
<comment type="caution">
    <text evidence="2">The sequence shown here is derived from an EMBL/GenBank/DDBJ whole genome shotgun (WGS) entry which is preliminary data.</text>
</comment>
<reference evidence="2 3" key="1">
    <citation type="submission" date="2016-10" db="EMBL/GenBank/DDBJ databases">
        <title>Pseudoalteromonas amylolytica sp. nov., isolated from the surface seawater.</title>
        <authorList>
            <person name="Wu Y.-H."/>
            <person name="Cheng H."/>
            <person name="Jin X.-B."/>
            <person name="Wang C.-S."/>
            <person name="Xu X.-W."/>
        </authorList>
    </citation>
    <scope>NUCLEOTIDE SEQUENCE [LARGE SCALE GENOMIC DNA]</scope>
    <source>
        <strain evidence="2 3">JCM 12483</strain>
    </source>
</reference>
<name>A0A1S1N5X5_9GAMM</name>
<dbReference type="InterPro" id="IPR052794">
    <property type="entry name" value="Mito_Ser_Protease_LACTB"/>
</dbReference>
<dbReference type="Proteomes" id="UP000180253">
    <property type="component" value="Unassembled WGS sequence"/>
</dbReference>
<evidence type="ECO:0000259" key="1">
    <source>
        <dbReference type="Pfam" id="PF00144"/>
    </source>
</evidence>
<evidence type="ECO:0000313" key="2">
    <source>
        <dbReference type="EMBL" id="OHU96547.1"/>
    </source>
</evidence>
<dbReference type="EMBL" id="MNAN01000026">
    <property type="protein sequence ID" value="OHU96547.1"/>
    <property type="molecule type" value="Genomic_DNA"/>
</dbReference>
<dbReference type="STRING" id="327939.BIW53_04255"/>
<dbReference type="SUPFAM" id="SSF56601">
    <property type="entry name" value="beta-lactamase/transpeptidase-like"/>
    <property type="match status" value="1"/>
</dbReference>
<dbReference type="RefSeq" id="WP_070990575.1">
    <property type="nucleotide sequence ID" value="NZ_CBCSHD010000001.1"/>
</dbReference>
<gene>
    <name evidence="2" type="ORF">BIW53_04255</name>
</gene>
<accession>A0A1S1N5X5</accession>
<dbReference type="GO" id="GO:0019216">
    <property type="term" value="P:regulation of lipid metabolic process"/>
    <property type="evidence" value="ECO:0007669"/>
    <property type="project" value="TreeGrafter"/>
</dbReference>
<sequence>MQKILLVVITACLAAGYLLTPIYQGLAYKGKLPLFGFDYVSWPSEQPSTSIVHEEKYKQAAQRSITALRKQQAEIFAPGYTAAVAIDEKLVWTGSVGWADITKRSVMTEDSQLRIGSTSKALTATGLARLVANNEFDLDEKLEEYLKPLPNCYWADITARQLISHMAGIPHYKENTEFMGMLATVSGKNYYPDPLNAITLFDQSETLFSPGEKFSYSSLGFVLLSAAMQKKTHKTYQTIISDMVLKPLAMDDTYAPTPRTHNINLATFYWQNSSEPNELKPWYDVDLSHRLAGGGWVSTSKDLAKLGQGFMKDDFIQPTVRKIFWTPQALNNGEINAQKYGLGWRIHSLDLGAGFTPTEYMHHGGVSAGAQSFLMVVPKYKLSIAVNANVRTKVFWDFGKVAHELARVFIREIEQR</sequence>
<dbReference type="GO" id="GO:0008233">
    <property type="term" value="F:peptidase activity"/>
    <property type="evidence" value="ECO:0007669"/>
    <property type="project" value="TreeGrafter"/>
</dbReference>
<proteinExistence type="predicted"/>
<organism evidence="2 3">
    <name type="scientific">Pseudoalteromonas byunsanensis</name>
    <dbReference type="NCBI Taxonomy" id="327939"/>
    <lineage>
        <taxon>Bacteria</taxon>
        <taxon>Pseudomonadati</taxon>
        <taxon>Pseudomonadota</taxon>
        <taxon>Gammaproteobacteria</taxon>
        <taxon>Alteromonadales</taxon>
        <taxon>Pseudoalteromonadaceae</taxon>
        <taxon>Pseudoalteromonas</taxon>
    </lineage>
</organism>